<feature type="non-terminal residue" evidence="1">
    <location>
        <position position="9"/>
    </location>
</feature>
<organism evidence="1 2">
    <name type="scientific">Haematococcus lacustris</name>
    <name type="common">Green alga</name>
    <name type="synonym">Haematococcus pluvialis</name>
    <dbReference type="NCBI Taxonomy" id="44745"/>
    <lineage>
        <taxon>Eukaryota</taxon>
        <taxon>Viridiplantae</taxon>
        <taxon>Chlorophyta</taxon>
        <taxon>core chlorophytes</taxon>
        <taxon>Chlorophyceae</taxon>
        <taxon>CS clade</taxon>
        <taxon>Chlamydomonadales</taxon>
        <taxon>Haematococcaceae</taxon>
        <taxon>Haematococcus</taxon>
    </lineage>
</organism>
<accession>A0A6A0AM47</accession>
<evidence type="ECO:0000313" key="2">
    <source>
        <dbReference type="Proteomes" id="UP000485058"/>
    </source>
</evidence>
<gene>
    <name evidence="1" type="ORF">HaLaN_32923</name>
</gene>
<keyword evidence="2" id="KW-1185">Reference proteome</keyword>
<reference evidence="1 2" key="1">
    <citation type="submission" date="2020-02" db="EMBL/GenBank/DDBJ databases">
        <title>Draft genome sequence of Haematococcus lacustris strain NIES-144.</title>
        <authorList>
            <person name="Morimoto D."/>
            <person name="Nakagawa S."/>
            <person name="Yoshida T."/>
            <person name="Sawayama S."/>
        </authorList>
    </citation>
    <scope>NUCLEOTIDE SEQUENCE [LARGE SCALE GENOMIC DNA]</scope>
    <source>
        <strain evidence="1 2">NIES-144</strain>
    </source>
</reference>
<comment type="caution">
    <text evidence="1">The sequence shown here is derived from an EMBL/GenBank/DDBJ whole genome shotgun (WGS) entry which is preliminary data.</text>
</comment>
<feature type="non-terminal residue" evidence="1">
    <location>
        <position position="1"/>
    </location>
</feature>
<proteinExistence type="predicted"/>
<evidence type="ECO:0000313" key="1">
    <source>
        <dbReference type="EMBL" id="GFH33535.1"/>
    </source>
</evidence>
<dbReference type="EMBL" id="BLLF01008838">
    <property type="protein sequence ID" value="GFH33535.1"/>
    <property type="molecule type" value="Genomic_DNA"/>
</dbReference>
<name>A0A6A0AM47_HAELA</name>
<dbReference type="Proteomes" id="UP000485058">
    <property type="component" value="Unassembled WGS sequence"/>
</dbReference>
<sequence>MLASWLWTA</sequence>
<protein>
    <submittedName>
        <fullName evidence="1">Uncharacterized protein</fullName>
    </submittedName>
</protein>